<dbReference type="PANTHER" id="PTHR30238:SF0">
    <property type="entry name" value="THYLAKOID MEMBRANE PROTEIN TERC, CHLOROPLASTIC"/>
    <property type="match status" value="1"/>
</dbReference>
<protein>
    <submittedName>
        <fullName evidence="7">TerC family protein</fullName>
    </submittedName>
</protein>
<keyword evidence="4 6" id="KW-1133">Transmembrane helix</keyword>
<evidence type="ECO:0000313" key="8">
    <source>
        <dbReference type="Proteomes" id="UP001337681"/>
    </source>
</evidence>
<evidence type="ECO:0000256" key="3">
    <source>
        <dbReference type="ARBA" id="ARBA00022692"/>
    </source>
</evidence>
<accession>A0ABU7GY84</accession>
<evidence type="ECO:0000256" key="2">
    <source>
        <dbReference type="ARBA" id="ARBA00007511"/>
    </source>
</evidence>
<name>A0ABU7GY84_9SPHI</name>
<gene>
    <name evidence="7" type="ORF">VRU49_01280</name>
</gene>
<dbReference type="RefSeq" id="WP_330144957.1">
    <property type="nucleotide sequence ID" value="NZ_JAZDQU010000001.1"/>
</dbReference>
<evidence type="ECO:0000313" key="7">
    <source>
        <dbReference type="EMBL" id="MEE1884038.1"/>
    </source>
</evidence>
<comment type="caution">
    <text evidence="7">The sequence shown here is derived from an EMBL/GenBank/DDBJ whole genome shotgun (WGS) entry which is preliminary data.</text>
</comment>
<feature type="transmembrane region" description="Helical" evidence="6">
    <location>
        <begin position="322"/>
        <end position="342"/>
    </location>
</feature>
<feature type="transmembrane region" description="Helical" evidence="6">
    <location>
        <begin position="168"/>
        <end position="186"/>
    </location>
</feature>
<dbReference type="Pfam" id="PF03741">
    <property type="entry name" value="TerC"/>
    <property type="match status" value="1"/>
</dbReference>
<keyword evidence="3 6" id="KW-0812">Transmembrane</keyword>
<feature type="transmembrane region" description="Helical" evidence="6">
    <location>
        <begin position="229"/>
        <end position="257"/>
    </location>
</feature>
<sequence>MTNELIFITGFLIFIVIILALDLGIFSKKDHIITLKQATIMSLFMVTIALGFYGVLLFEGHQLHGITSLERLQEIVKLHHHNIKIDPNNFEASLELYRQNLGIEFLTGYVIEYALSIDNIFVIVLVFTAFGVPEKFYHRVLFWGILGAIVMRFIFIFVGAALITHFSWILYVFGAFLVITGVRMFLSRNEEEKIDPNNHAVVKIASKFFSIHPHYEGNKFFHRIDGKKFITPLFLVLLIVEFTDLIFAVDSIPAIFAVTQDPYIVFFSNIFAIMGLRSMFFLLVHIIDKFHFLKLGLAFLLFFIGMKMLLHSYLDSWGFETVHSLIIILAILATSIIASLIFPKEKTTSEDL</sequence>
<keyword evidence="5 6" id="KW-0472">Membrane</keyword>
<evidence type="ECO:0000256" key="5">
    <source>
        <dbReference type="ARBA" id="ARBA00023136"/>
    </source>
</evidence>
<evidence type="ECO:0000256" key="1">
    <source>
        <dbReference type="ARBA" id="ARBA00004141"/>
    </source>
</evidence>
<dbReference type="Proteomes" id="UP001337681">
    <property type="component" value="Unassembled WGS sequence"/>
</dbReference>
<evidence type="ECO:0000256" key="6">
    <source>
        <dbReference type="SAM" id="Phobius"/>
    </source>
</evidence>
<dbReference type="NCBIfam" id="TIGR03718">
    <property type="entry name" value="R_switched_Alx"/>
    <property type="match status" value="1"/>
</dbReference>
<dbReference type="InterPro" id="IPR022369">
    <property type="entry name" value="Integral_membrane_TerC_rswitch"/>
</dbReference>
<feature type="transmembrane region" description="Helical" evidence="6">
    <location>
        <begin position="113"/>
        <end position="133"/>
    </location>
</feature>
<reference evidence="7 8" key="1">
    <citation type="submission" date="2024-01" db="EMBL/GenBank/DDBJ databases">
        <title>Pedobacter sp. nov., isolated from oil-contaminated soil.</title>
        <authorList>
            <person name="Le N.T.T."/>
        </authorList>
    </citation>
    <scope>NUCLEOTIDE SEQUENCE [LARGE SCALE GENOMIC DNA]</scope>
    <source>
        <strain evidence="7 8">VNH31</strain>
    </source>
</reference>
<feature type="transmembrane region" description="Helical" evidence="6">
    <location>
        <begin position="6"/>
        <end position="26"/>
    </location>
</feature>
<dbReference type="EMBL" id="JAZDQU010000001">
    <property type="protein sequence ID" value="MEE1884038.1"/>
    <property type="molecule type" value="Genomic_DNA"/>
</dbReference>
<comment type="subcellular location">
    <subcellularLocation>
        <location evidence="1">Membrane</location>
        <topology evidence="1">Multi-pass membrane protein</topology>
    </subcellularLocation>
</comment>
<feature type="transmembrane region" description="Helical" evidence="6">
    <location>
        <begin position="291"/>
        <end position="310"/>
    </location>
</feature>
<keyword evidence="8" id="KW-1185">Reference proteome</keyword>
<evidence type="ECO:0000256" key="4">
    <source>
        <dbReference type="ARBA" id="ARBA00022989"/>
    </source>
</evidence>
<feature type="transmembrane region" description="Helical" evidence="6">
    <location>
        <begin position="38"/>
        <end position="58"/>
    </location>
</feature>
<feature type="transmembrane region" description="Helical" evidence="6">
    <location>
        <begin position="140"/>
        <end position="162"/>
    </location>
</feature>
<organism evidence="7 8">
    <name type="scientific">Pedobacter flavus</name>
    <dbReference type="NCBI Taxonomy" id="3113906"/>
    <lineage>
        <taxon>Bacteria</taxon>
        <taxon>Pseudomonadati</taxon>
        <taxon>Bacteroidota</taxon>
        <taxon>Sphingobacteriia</taxon>
        <taxon>Sphingobacteriales</taxon>
        <taxon>Sphingobacteriaceae</taxon>
        <taxon>Pedobacter</taxon>
    </lineage>
</organism>
<proteinExistence type="inferred from homology"/>
<feature type="transmembrane region" description="Helical" evidence="6">
    <location>
        <begin position="263"/>
        <end position="284"/>
    </location>
</feature>
<dbReference type="InterPro" id="IPR005496">
    <property type="entry name" value="Integral_membrane_TerC"/>
</dbReference>
<comment type="similarity">
    <text evidence="2">Belongs to the TerC family.</text>
</comment>
<dbReference type="PANTHER" id="PTHR30238">
    <property type="entry name" value="MEMBRANE BOUND PREDICTED REDOX MODULATOR"/>
    <property type="match status" value="1"/>
</dbReference>